<sequence length="196" mass="21485">MSLTELDDGLVRSMAIGAVFSDFSGDLCMSIRLTLPKSNSQIFANVFLGLLKRGDSPLHIAARTENLRKVKELIPGGCDGEELRELLSKQNFEGETPLYTAAENGHSAVGTSLEATFAPDGNDMSQVPVATEVVKWSGAFTSDRELLFHCLVSLSCNCIFAIHKVIYSILYFNLSSQAIHNNFHPSLYIFAIHLKS</sequence>
<dbReference type="Gene3D" id="1.25.40.20">
    <property type="entry name" value="Ankyrin repeat-containing domain"/>
    <property type="match status" value="1"/>
</dbReference>
<dbReference type="Pfam" id="PF12796">
    <property type="entry name" value="Ank_2"/>
    <property type="match status" value="1"/>
</dbReference>
<name>A0A3P5Z7Z5_BRACM</name>
<feature type="repeat" description="ANK" evidence="1">
    <location>
        <begin position="53"/>
        <end position="85"/>
    </location>
</feature>
<protein>
    <submittedName>
        <fullName evidence="2">Uncharacterized protein</fullName>
    </submittedName>
</protein>
<dbReference type="PROSITE" id="PS50297">
    <property type="entry name" value="ANK_REP_REGION"/>
    <property type="match status" value="1"/>
</dbReference>
<feature type="non-terminal residue" evidence="3">
    <location>
        <position position="196"/>
    </location>
</feature>
<dbReference type="SUPFAM" id="SSF48403">
    <property type="entry name" value="Ankyrin repeat"/>
    <property type="match status" value="1"/>
</dbReference>
<gene>
    <name evidence="3" type="ORF">BRAA05T21628Z</name>
    <name evidence="2" type="ORF">BRAPAZ1V2_A05P33380.2</name>
</gene>
<dbReference type="InterPro" id="IPR036770">
    <property type="entry name" value="Ankyrin_rpt-contain_sf"/>
</dbReference>
<proteinExistence type="predicted"/>
<dbReference type="PROSITE" id="PS50088">
    <property type="entry name" value="ANK_REPEAT"/>
    <property type="match status" value="1"/>
</dbReference>
<dbReference type="Gramene" id="A05p33380.2_BraZ1">
    <property type="protein sequence ID" value="A05p33380.2_BraZ1.CDS"/>
    <property type="gene ID" value="A05g33380.2_BraZ1"/>
</dbReference>
<accession>A0A3P5Z7Z5</accession>
<dbReference type="InterPro" id="IPR002110">
    <property type="entry name" value="Ankyrin_rpt"/>
</dbReference>
<evidence type="ECO:0000313" key="3">
    <source>
        <dbReference type="EMBL" id="VDC71914.1"/>
    </source>
</evidence>
<dbReference type="Proteomes" id="UP000694005">
    <property type="component" value="Chromosome A05"/>
</dbReference>
<dbReference type="AlphaFoldDB" id="A0A3P5Z7Z5"/>
<reference evidence="3" key="1">
    <citation type="submission" date="2018-11" db="EMBL/GenBank/DDBJ databases">
        <authorList>
            <consortium name="Genoscope - CEA"/>
            <person name="William W."/>
        </authorList>
    </citation>
    <scope>NUCLEOTIDE SEQUENCE</scope>
</reference>
<organism evidence="3">
    <name type="scientific">Brassica campestris</name>
    <name type="common">Field mustard</name>
    <dbReference type="NCBI Taxonomy" id="3711"/>
    <lineage>
        <taxon>Eukaryota</taxon>
        <taxon>Viridiplantae</taxon>
        <taxon>Streptophyta</taxon>
        <taxon>Embryophyta</taxon>
        <taxon>Tracheophyta</taxon>
        <taxon>Spermatophyta</taxon>
        <taxon>Magnoliopsida</taxon>
        <taxon>eudicotyledons</taxon>
        <taxon>Gunneridae</taxon>
        <taxon>Pentapetalae</taxon>
        <taxon>rosids</taxon>
        <taxon>malvids</taxon>
        <taxon>Brassicales</taxon>
        <taxon>Brassicaceae</taxon>
        <taxon>Brassiceae</taxon>
        <taxon>Brassica</taxon>
    </lineage>
</organism>
<evidence type="ECO:0000313" key="2">
    <source>
        <dbReference type="EMBL" id="CAG7876817.1"/>
    </source>
</evidence>
<evidence type="ECO:0000256" key="1">
    <source>
        <dbReference type="PROSITE-ProRule" id="PRU00023"/>
    </source>
</evidence>
<keyword evidence="1" id="KW-0040">ANK repeat</keyword>
<dbReference type="EMBL" id="LS974621">
    <property type="protein sequence ID" value="CAG7876817.1"/>
    <property type="molecule type" value="Genomic_DNA"/>
</dbReference>
<dbReference type="EMBL" id="LR031570">
    <property type="protein sequence ID" value="VDC71914.1"/>
    <property type="molecule type" value="Genomic_DNA"/>
</dbReference>
<feature type="non-terminal residue" evidence="3">
    <location>
        <position position="1"/>
    </location>
</feature>